<dbReference type="RefSeq" id="WP_165484403.1">
    <property type="nucleotide sequence ID" value="NZ_CAACYD010000006.1"/>
</dbReference>
<evidence type="ECO:0000313" key="1">
    <source>
        <dbReference type="EMBL" id="VFA88016.1"/>
    </source>
</evidence>
<comment type="caution">
    <text evidence="1">The sequence shown here is derived from an EMBL/GenBank/DDBJ whole genome shotgun (WGS) entry which is preliminary data.</text>
</comment>
<organism evidence="1 2">
    <name type="scientific">Gordonia paraffinivorans</name>
    <dbReference type="NCBI Taxonomy" id="175628"/>
    <lineage>
        <taxon>Bacteria</taxon>
        <taxon>Bacillati</taxon>
        <taxon>Actinomycetota</taxon>
        <taxon>Actinomycetes</taxon>
        <taxon>Mycobacteriales</taxon>
        <taxon>Gordoniaceae</taxon>
        <taxon>Gordonia</taxon>
    </lineage>
</organism>
<name>A0ABD7V1V1_9ACTN</name>
<dbReference type="AlphaFoldDB" id="A0ABD7V1V1"/>
<gene>
    <name evidence="1" type="ORF">NCTC8139_01558</name>
</gene>
<dbReference type="Proteomes" id="UP000360750">
    <property type="component" value="Unassembled WGS sequence"/>
</dbReference>
<protein>
    <submittedName>
        <fullName evidence="1">Uncharacterized protein</fullName>
    </submittedName>
</protein>
<sequence length="46" mass="4981">MTAVVLGIVGGLALLATVARTFVVVARDGKRRVPYRAAYDTRHPEL</sequence>
<reference evidence="1 2" key="1">
    <citation type="submission" date="2019-02" db="EMBL/GenBank/DDBJ databases">
        <authorList>
            <consortium name="Pathogen Informatics"/>
        </authorList>
    </citation>
    <scope>NUCLEOTIDE SEQUENCE [LARGE SCALE GENOMIC DNA]</scope>
    <source>
        <strain evidence="1 2">3012STDY6756503</strain>
    </source>
</reference>
<dbReference type="EMBL" id="CAACYD010000006">
    <property type="protein sequence ID" value="VFA88016.1"/>
    <property type="molecule type" value="Genomic_DNA"/>
</dbReference>
<dbReference type="GeneID" id="60752112"/>
<accession>A0ABD7V1V1</accession>
<evidence type="ECO:0000313" key="2">
    <source>
        <dbReference type="Proteomes" id="UP000360750"/>
    </source>
</evidence>
<proteinExistence type="predicted"/>